<feature type="non-terminal residue" evidence="1">
    <location>
        <position position="156"/>
    </location>
</feature>
<comment type="caution">
    <text evidence="1">The sequence shown here is derived from an EMBL/GenBank/DDBJ whole genome shotgun (WGS) entry which is preliminary data.</text>
</comment>
<proteinExistence type="predicted"/>
<feature type="non-terminal residue" evidence="1">
    <location>
        <position position="1"/>
    </location>
</feature>
<evidence type="ECO:0000313" key="1">
    <source>
        <dbReference type="EMBL" id="CAG8742001.1"/>
    </source>
</evidence>
<sequence length="156" mass="17457">PASKTRRGLKRKLNHNSSAPLIIWLEQRELRMARDLAVSGGQLELRRKHKRRSQGQAPDDGEEWAWEMTSNLLTCSDRSPCGGALKTHHFVAPNTRADVDCGNEKGQLDKCSCFDYGLRMMGNEWGIMARQGGGMHLGNVEYDMRDGAAAALIWCE</sequence>
<dbReference type="EMBL" id="CAJVPT010048393">
    <property type="protein sequence ID" value="CAG8742001.1"/>
    <property type="molecule type" value="Genomic_DNA"/>
</dbReference>
<gene>
    <name evidence="1" type="ORF">ACOLOM_LOCUS12228</name>
</gene>
<protein>
    <submittedName>
        <fullName evidence="1">12100_t:CDS:1</fullName>
    </submittedName>
</protein>
<dbReference type="Proteomes" id="UP000789525">
    <property type="component" value="Unassembled WGS sequence"/>
</dbReference>
<organism evidence="1 2">
    <name type="scientific">Acaulospora colombiana</name>
    <dbReference type="NCBI Taxonomy" id="27376"/>
    <lineage>
        <taxon>Eukaryota</taxon>
        <taxon>Fungi</taxon>
        <taxon>Fungi incertae sedis</taxon>
        <taxon>Mucoromycota</taxon>
        <taxon>Glomeromycotina</taxon>
        <taxon>Glomeromycetes</taxon>
        <taxon>Diversisporales</taxon>
        <taxon>Acaulosporaceae</taxon>
        <taxon>Acaulospora</taxon>
    </lineage>
</organism>
<accession>A0ACA9Q9P0</accession>
<evidence type="ECO:0000313" key="2">
    <source>
        <dbReference type="Proteomes" id="UP000789525"/>
    </source>
</evidence>
<keyword evidence="2" id="KW-1185">Reference proteome</keyword>
<name>A0ACA9Q9P0_9GLOM</name>
<reference evidence="1" key="1">
    <citation type="submission" date="2021-06" db="EMBL/GenBank/DDBJ databases">
        <authorList>
            <person name="Kallberg Y."/>
            <person name="Tangrot J."/>
            <person name="Rosling A."/>
        </authorList>
    </citation>
    <scope>NUCLEOTIDE SEQUENCE</scope>
    <source>
        <strain evidence="1">CL356</strain>
    </source>
</reference>